<gene>
    <name evidence="1" type="ORF">H9873_06525</name>
</gene>
<dbReference type="Proteomes" id="UP000824263">
    <property type="component" value="Unassembled WGS sequence"/>
</dbReference>
<dbReference type="AlphaFoldDB" id="A0A9D1R9D9"/>
<name>A0A9D1R9D9_9FIRM</name>
<sequence>MRYYRHLYLAEGLEKKKDKIIRRLEEGRFLPGVYLVTLAEGEGRQLEICSSLLFLQPSFPRRQLFVAGLAKDYEDALELVEKITQEVYNETKGTDIRSYILEKEQEE</sequence>
<proteinExistence type="predicted"/>
<evidence type="ECO:0000313" key="2">
    <source>
        <dbReference type="Proteomes" id="UP000824263"/>
    </source>
</evidence>
<reference evidence="1" key="2">
    <citation type="submission" date="2021-04" db="EMBL/GenBank/DDBJ databases">
        <authorList>
            <person name="Gilroy R."/>
        </authorList>
    </citation>
    <scope>NUCLEOTIDE SEQUENCE</scope>
    <source>
        <strain evidence="1">ChiSxjej1B13-11762</strain>
    </source>
</reference>
<reference evidence="1" key="1">
    <citation type="journal article" date="2021" name="PeerJ">
        <title>Extensive microbial diversity within the chicken gut microbiome revealed by metagenomics and culture.</title>
        <authorList>
            <person name="Gilroy R."/>
            <person name="Ravi A."/>
            <person name="Getino M."/>
            <person name="Pursley I."/>
            <person name="Horton D.L."/>
            <person name="Alikhan N.F."/>
            <person name="Baker D."/>
            <person name="Gharbi K."/>
            <person name="Hall N."/>
            <person name="Watson M."/>
            <person name="Adriaenssens E.M."/>
            <person name="Foster-Nyarko E."/>
            <person name="Jarju S."/>
            <person name="Secka A."/>
            <person name="Antonio M."/>
            <person name="Oren A."/>
            <person name="Chaudhuri R.R."/>
            <person name="La Ragione R."/>
            <person name="Hildebrand F."/>
            <person name="Pallen M.J."/>
        </authorList>
    </citation>
    <scope>NUCLEOTIDE SEQUENCE</scope>
    <source>
        <strain evidence="1">ChiSxjej1B13-11762</strain>
    </source>
</reference>
<evidence type="ECO:0000313" key="1">
    <source>
        <dbReference type="EMBL" id="HIW83958.1"/>
    </source>
</evidence>
<protein>
    <submittedName>
        <fullName evidence="1">Uncharacterized protein</fullName>
    </submittedName>
</protein>
<organism evidence="1 2">
    <name type="scientific">Candidatus Dorea gallistercoris</name>
    <dbReference type="NCBI Taxonomy" id="2838542"/>
    <lineage>
        <taxon>Bacteria</taxon>
        <taxon>Bacillati</taxon>
        <taxon>Bacillota</taxon>
        <taxon>Clostridia</taxon>
        <taxon>Lachnospirales</taxon>
        <taxon>Lachnospiraceae</taxon>
        <taxon>Dorea</taxon>
    </lineage>
</organism>
<dbReference type="EMBL" id="DXGF01000120">
    <property type="protein sequence ID" value="HIW83958.1"/>
    <property type="molecule type" value="Genomic_DNA"/>
</dbReference>
<comment type="caution">
    <text evidence="1">The sequence shown here is derived from an EMBL/GenBank/DDBJ whole genome shotgun (WGS) entry which is preliminary data.</text>
</comment>
<accession>A0A9D1R9D9</accession>